<name>A0A6J5NMA0_9CAUD</name>
<sequence>MNISLEEFKNLTSSLDVTDNLKAIKLIYNSLRTIYRKDIKINGMLVSFNDDPKSIENAYSVLFELINELKKSNVFTDLPGRI</sequence>
<reference evidence="1" key="1">
    <citation type="submission" date="2020-04" db="EMBL/GenBank/DDBJ databases">
        <authorList>
            <person name="Chiriac C."/>
            <person name="Salcher M."/>
            <person name="Ghai R."/>
            <person name="Kavagutti S V."/>
        </authorList>
    </citation>
    <scope>NUCLEOTIDE SEQUENCE</scope>
</reference>
<proteinExistence type="predicted"/>
<protein>
    <submittedName>
        <fullName evidence="1">Uncharacterized protein</fullName>
    </submittedName>
</protein>
<organism evidence="1">
    <name type="scientific">uncultured Caudovirales phage</name>
    <dbReference type="NCBI Taxonomy" id="2100421"/>
    <lineage>
        <taxon>Viruses</taxon>
        <taxon>Duplodnaviria</taxon>
        <taxon>Heunggongvirae</taxon>
        <taxon>Uroviricota</taxon>
        <taxon>Caudoviricetes</taxon>
        <taxon>Peduoviridae</taxon>
        <taxon>Maltschvirus</taxon>
        <taxon>Maltschvirus maltsch</taxon>
    </lineage>
</organism>
<evidence type="ECO:0000313" key="1">
    <source>
        <dbReference type="EMBL" id="CAB4159872.1"/>
    </source>
</evidence>
<dbReference type="EMBL" id="LR796696">
    <property type="protein sequence ID" value="CAB4159872.1"/>
    <property type="molecule type" value="Genomic_DNA"/>
</dbReference>
<gene>
    <name evidence="1" type="ORF">UFOVP724_13</name>
</gene>
<accession>A0A6J5NMA0</accession>